<feature type="region of interest" description="Disordered" evidence="6">
    <location>
        <begin position="497"/>
        <end position="548"/>
    </location>
</feature>
<dbReference type="Gene3D" id="2.60.40.3960">
    <property type="entry name" value="Velvet domain"/>
    <property type="match status" value="1"/>
</dbReference>
<name>A0ABR0H178_9PEZI</name>
<reference evidence="8 9" key="1">
    <citation type="journal article" date="2023" name="bioRxiv">
        <title>High-quality genome assemblies of four members of thePodospora anserinaspecies complex.</title>
        <authorList>
            <person name="Ament-Velasquez S.L."/>
            <person name="Vogan A.A."/>
            <person name="Wallerman O."/>
            <person name="Hartmann F."/>
            <person name="Gautier V."/>
            <person name="Silar P."/>
            <person name="Giraud T."/>
            <person name="Johannesson H."/>
        </authorList>
    </citation>
    <scope>NUCLEOTIDE SEQUENCE [LARGE SCALE GENOMIC DNA]</scope>
    <source>
        <strain evidence="8 9">CBS 411.78</strain>
    </source>
</reference>
<feature type="domain" description="Velvet" evidence="7">
    <location>
        <begin position="314"/>
        <end position="497"/>
    </location>
</feature>
<dbReference type="GeneID" id="87935967"/>
<evidence type="ECO:0000256" key="4">
    <source>
        <dbReference type="ARBA" id="ARBA00023163"/>
    </source>
</evidence>
<dbReference type="InterPro" id="IPR037525">
    <property type="entry name" value="Velvet_dom"/>
</dbReference>
<keyword evidence="2" id="KW-0749">Sporulation</keyword>
<keyword evidence="9" id="KW-1185">Reference proteome</keyword>
<comment type="subcellular location">
    <subcellularLocation>
        <location evidence="1">Nucleus</location>
    </subcellularLocation>
</comment>
<dbReference type="InterPro" id="IPR021740">
    <property type="entry name" value="Velvet"/>
</dbReference>
<feature type="compositionally biased region" description="Polar residues" evidence="6">
    <location>
        <begin position="201"/>
        <end position="210"/>
    </location>
</feature>
<keyword evidence="4" id="KW-0804">Transcription</keyword>
<dbReference type="PROSITE" id="PS51821">
    <property type="entry name" value="VELVET"/>
    <property type="match status" value="1"/>
</dbReference>
<feature type="region of interest" description="Disordered" evidence="6">
    <location>
        <begin position="57"/>
        <end position="177"/>
    </location>
</feature>
<feature type="compositionally biased region" description="Low complexity" evidence="6">
    <location>
        <begin position="266"/>
        <end position="303"/>
    </location>
</feature>
<protein>
    <recommendedName>
        <fullName evidence="7">Velvet domain-containing protein</fullName>
    </recommendedName>
</protein>
<accession>A0ABR0H178</accession>
<dbReference type="PANTHER" id="PTHR33572:SF17">
    <property type="entry name" value="SEXUAL DEVELOPMENT REGULATOR VELC"/>
    <property type="match status" value="1"/>
</dbReference>
<feature type="compositionally biased region" description="Acidic residues" evidence="6">
    <location>
        <begin position="520"/>
        <end position="534"/>
    </location>
</feature>
<evidence type="ECO:0000313" key="8">
    <source>
        <dbReference type="EMBL" id="KAK4661642.1"/>
    </source>
</evidence>
<evidence type="ECO:0000259" key="7">
    <source>
        <dbReference type="PROSITE" id="PS51821"/>
    </source>
</evidence>
<keyword evidence="3" id="KW-0805">Transcription regulation</keyword>
<feature type="compositionally biased region" description="Basic residues" evidence="6">
    <location>
        <begin position="539"/>
        <end position="548"/>
    </location>
</feature>
<feature type="compositionally biased region" description="Gly residues" evidence="6">
    <location>
        <begin position="506"/>
        <end position="515"/>
    </location>
</feature>
<dbReference type="InterPro" id="IPR038491">
    <property type="entry name" value="Velvet_dom_sf"/>
</dbReference>
<feature type="region of interest" description="Disordered" evidence="6">
    <location>
        <begin position="189"/>
        <end position="316"/>
    </location>
</feature>
<evidence type="ECO:0000313" key="9">
    <source>
        <dbReference type="Proteomes" id="UP001326199"/>
    </source>
</evidence>
<dbReference type="Proteomes" id="UP001326199">
    <property type="component" value="Unassembled WGS sequence"/>
</dbReference>
<dbReference type="EMBL" id="JAFFHB010000009">
    <property type="protein sequence ID" value="KAK4661642.1"/>
    <property type="molecule type" value="Genomic_DNA"/>
</dbReference>
<organism evidence="8 9">
    <name type="scientific">Podospora pseudopauciseta</name>
    <dbReference type="NCBI Taxonomy" id="2093780"/>
    <lineage>
        <taxon>Eukaryota</taxon>
        <taxon>Fungi</taxon>
        <taxon>Dikarya</taxon>
        <taxon>Ascomycota</taxon>
        <taxon>Pezizomycotina</taxon>
        <taxon>Sordariomycetes</taxon>
        <taxon>Sordariomycetidae</taxon>
        <taxon>Sordariales</taxon>
        <taxon>Podosporaceae</taxon>
        <taxon>Podospora</taxon>
    </lineage>
</organism>
<evidence type="ECO:0000256" key="5">
    <source>
        <dbReference type="ARBA" id="ARBA00023242"/>
    </source>
</evidence>
<evidence type="ECO:0000256" key="3">
    <source>
        <dbReference type="ARBA" id="ARBA00023015"/>
    </source>
</evidence>
<dbReference type="Pfam" id="PF11754">
    <property type="entry name" value="Velvet"/>
    <property type="match status" value="2"/>
</dbReference>
<proteinExistence type="predicted"/>
<feature type="compositionally biased region" description="Polar residues" evidence="6">
    <location>
        <begin position="248"/>
        <end position="260"/>
    </location>
</feature>
<evidence type="ECO:0000256" key="2">
    <source>
        <dbReference type="ARBA" id="ARBA00022969"/>
    </source>
</evidence>
<dbReference type="RefSeq" id="XP_062761608.1">
    <property type="nucleotide sequence ID" value="XM_062915624.1"/>
</dbReference>
<evidence type="ECO:0000256" key="6">
    <source>
        <dbReference type="SAM" id="MobiDB-lite"/>
    </source>
</evidence>
<comment type="caution">
    <text evidence="8">The sequence shown here is derived from an EMBL/GenBank/DDBJ whole genome shotgun (WGS) entry which is preliminary data.</text>
</comment>
<keyword evidence="5" id="KW-0539">Nucleus</keyword>
<sequence>MWLLSPGSKWLSLARIPSSIHPFVIPPPPMSTVVDFAPHDFGRHPMLDVDSMSRPHHSYHEGYAPGHGHYAPEHPPYPPPQPPHLTQPTRLPSMATMISTAGASHPPAMPNGREVSYPGGKPGYYSDYATPSPVGQTPPQFPGPSNDPHAFSRRAVDIRRSPTLSSTASDRSSDEVAHEMRLRQMNSFRDHHSQGLPRQYPHQSPRSRGSSLHHDSALPPVLMGGPSASPYVPASAYMNGRPPPHLPQSPSNSTQASASPRQEGKSMSISNLLSSDSATTTTTSSSTSHPNTTTTMNTTTSHPSYPPPAPSPIPSTSEYRISVRQQPYAARSCGFGERDRRVIDPPPIVQLTIHDPSLSPEELSRRLRHQFSVVHCSIYDDRGERDMSAMPEDFRQQRRLMGTLVASPFVGQDENGEEGCFFCFPDLSCRTPGSFRLKFALVVLDPMSMRMGDRSKIVATAMSEVFCVYNAKDFPGMKASTGLTKRLKEQGCLISIKKGNEKRETPGGGGGGGGRRGAEEVEEEEEEGEGDSEGEGEKRGRKRVKRSA</sequence>
<dbReference type="PANTHER" id="PTHR33572">
    <property type="entry name" value="SPORE DEVELOPMENT REGULATOR VOSA"/>
    <property type="match status" value="1"/>
</dbReference>
<feature type="compositionally biased region" description="Pro residues" evidence="6">
    <location>
        <begin position="304"/>
        <end position="313"/>
    </location>
</feature>
<gene>
    <name evidence="8" type="ORF">QC763_706330</name>
</gene>
<feature type="compositionally biased region" description="Pro residues" evidence="6">
    <location>
        <begin position="73"/>
        <end position="85"/>
    </location>
</feature>
<evidence type="ECO:0000256" key="1">
    <source>
        <dbReference type="ARBA" id="ARBA00004123"/>
    </source>
</evidence>